<dbReference type="Gene3D" id="3.40.47.10">
    <property type="match status" value="1"/>
</dbReference>
<dbReference type="GO" id="GO:0004315">
    <property type="term" value="F:3-oxoacyl-[acyl-carrier-protein] synthase activity"/>
    <property type="evidence" value="ECO:0007669"/>
    <property type="project" value="TreeGrafter"/>
</dbReference>
<dbReference type="SUPFAM" id="SSF53901">
    <property type="entry name" value="Thiolase-like"/>
    <property type="match status" value="2"/>
</dbReference>
<gene>
    <name evidence="6" type="ORF">DBO85_16995</name>
</gene>
<evidence type="ECO:0000313" key="7">
    <source>
        <dbReference type="Proteomes" id="UP000244064"/>
    </source>
</evidence>
<organism evidence="6 7">
    <name type="scientific">Pseudomonas mangrovi</name>
    <dbReference type="NCBI Taxonomy" id="2161748"/>
    <lineage>
        <taxon>Bacteria</taxon>
        <taxon>Pseudomonadati</taxon>
        <taxon>Pseudomonadota</taxon>
        <taxon>Gammaproteobacteria</taxon>
        <taxon>Pseudomonadales</taxon>
        <taxon>Pseudomonadaceae</taxon>
        <taxon>Pseudomonas</taxon>
    </lineage>
</organism>
<dbReference type="RefSeq" id="WP_108108643.1">
    <property type="nucleotide sequence ID" value="NZ_QASN01000021.1"/>
</dbReference>
<dbReference type="InterPro" id="IPR014031">
    <property type="entry name" value="Ketoacyl_synth_C"/>
</dbReference>
<reference evidence="6 7" key="1">
    <citation type="submission" date="2018-04" db="EMBL/GenBank/DDBJ databases">
        <title>Pseudomonas sp. nov., isolated from mangrove soil.</title>
        <authorList>
            <person name="Chen C."/>
        </authorList>
    </citation>
    <scope>NUCLEOTIDE SEQUENCE [LARGE SCALE GENOMIC DNA]</scope>
    <source>
        <strain evidence="6 7">TC-11</strain>
    </source>
</reference>
<accession>A0A2T5P5E5</accession>
<evidence type="ECO:0000259" key="5">
    <source>
        <dbReference type="PROSITE" id="PS52004"/>
    </source>
</evidence>
<dbReference type="OrthoDB" id="8607208at2"/>
<evidence type="ECO:0000313" key="6">
    <source>
        <dbReference type="EMBL" id="PTU72949.1"/>
    </source>
</evidence>
<evidence type="ECO:0000256" key="4">
    <source>
        <dbReference type="RuleBase" id="RU003694"/>
    </source>
</evidence>
<dbReference type="EMBL" id="QASN01000021">
    <property type="protein sequence ID" value="PTU72949.1"/>
    <property type="molecule type" value="Genomic_DNA"/>
</dbReference>
<dbReference type="Pfam" id="PF02801">
    <property type="entry name" value="Ketoacyl-synt_C"/>
    <property type="match status" value="1"/>
</dbReference>
<dbReference type="Pfam" id="PF00109">
    <property type="entry name" value="ketoacyl-synt"/>
    <property type="match status" value="1"/>
</dbReference>
<evidence type="ECO:0000256" key="2">
    <source>
        <dbReference type="ARBA" id="ARBA00008467"/>
    </source>
</evidence>
<protein>
    <submittedName>
        <fullName evidence="6">Beta-ketoacyl synthase</fullName>
    </submittedName>
</protein>
<comment type="pathway">
    <text evidence="1">Lipid metabolism; fatty acid biosynthesis.</text>
</comment>
<name>A0A2T5P5E5_9PSED</name>
<dbReference type="SMART" id="SM00825">
    <property type="entry name" value="PKS_KS"/>
    <property type="match status" value="1"/>
</dbReference>
<evidence type="ECO:0000256" key="1">
    <source>
        <dbReference type="ARBA" id="ARBA00005194"/>
    </source>
</evidence>
<dbReference type="PANTHER" id="PTHR11712">
    <property type="entry name" value="POLYKETIDE SYNTHASE-RELATED"/>
    <property type="match status" value="1"/>
</dbReference>
<sequence>MKPIHLYNGCLRSGMGATLAEASAAYLDGRLPSAQWYDLRELGEQRAYLAAPASNLQLEADLEALARECLADEPGPFDDVLLVIASTTLDIGQMEARVAQGEPFHNDLSTSLDRLAAGLRDSLGLAGAFTMNTACTSAANALLYAGRLVASGAYRRALVMAFETPCQLAMQGFGALGLLSPSGHYRPFHPQRDGLVLGEAYCAVMLGEQPGERPLARLLGGFSACDTSNLTTTLEDGSHIDWVMRQALDSACVTSADIALVKLHGTATGANDIAESNGMQRLFAGLQPPSCVLKPYLGHTLGACGLSETLLLLDALRQGPLPPVDYADEAMLALNGAPLALPPEALLLSNFFGFGGNNASLVLQGAQP</sequence>
<dbReference type="Proteomes" id="UP000244064">
    <property type="component" value="Unassembled WGS sequence"/>
</dbReference>
<comment type="similarity">
    <text evidence="2 4">Belongs to the thiolase-like superfamily. Beta-ketoacyl-ACP synthases family.</text>
</comment>
<dbReference type="InterPro" id="IPR016039">
    <property type="entry name" value="Thiolase-like"/>
</dbReference>
<dbReference type="AlphaFoldDB" id="A0A2T5P5E5"/>
<dbReference type="PROSITE" id="PS52004">
    <property type="entry name" value="KS3_2"/>
    <property type="match status" value="1"/>
</dbReference>
<comment type="caution">
    <text evidence="6">The sequence shown here is derived from an EMBL/GenBank/DDBJ whole genome shotgun (WGS) entry which is preliminary data.</text>
</comment>
<proteinExistence type="inferred from homology"/>
<dbReference type="InterPro" id="IPR020841">
    <property type="entry name" value="PKS_Beta-ketoAc_synthase_dom"/>
</dbReference>
<dbReference type="InterPro" id="IPR014030">
    <property type="entry name" value="Ketoacyl_synth_N"/>
</dbReference>
<evidence type="ECO:0000256" key="3">
    <source>
        <dbReference type="ARBA" id="ARBA00022679"/>
    </source>
</evidence>
<dbReference type="PANTHER" id="PTHR11712:SF336">
    <property type="entry name" value="3-OXOACYL-[ACYL-CARRIER-PROTEIN] SYNTHASE, MITOCHONDRIAL"/>
    <property type="match status" value="1"/>
</dbReference>
<keyword evidence="3 4" id="KW-0808">Transferase</keyword>
<keyword evidence="7" id="KW-1185">Reference proteome</keyword>
<dbReference type="InterPro" id="IPR000794">
    <property type="entry name" value="Beta-ketoacyl_synthase"/>
</dbReference>
<feature type="domain" description="Ketosynthase family 3 (KS3)" evidence="5">
    <location>
        <begin position="1"/>
        <end position="365"/>
    </location>
</feature>
<dbReference type="GO" id="GO:0006633">
    <property type="term" value="P:fatty acid biosynthetic process"/>
    <property type="evidence" value="ECO:0007669"/>
    <property type="project" value="TreeGrafter"/>
</dbReference>